<evidence type="ECO:0000313" key="4">
    <source>
        <dbReference type="Proteomes" id="UP001596523"/>
    </source>
</evidence>
<gene>
    <name evidence="3" type="ORF">ACFQVC_00965</name>
</gene>
<keyword evidence="2" id="KW-1133">Transmembrane helix</keyword>
<keyword evidence="2" id="KW-0812">Transmembrane</keyword>
<feature type="transmembrane region" description="Helical" evidence="2">
    <location>
        <begin position="447"/>
        <end position="465"/>
    </location>
</feature>
<evidence type="ECO:0000313" key="3">
    <source>
        <dbReference type="EMBL" id="MFC7302785.1"/>
    </source>
</evidence>
<dbReference type="RefSeq" id="WP_381825338.1">
    <property type="nucleotide sequence ID" value="NZ_JBHTCF010000001.1"/>
</dbReference>
<feature type="transmembrane region" description="Helical" evidence="2">
    <location>
        <begin position="409"/>
        <end position="426"/>
    </location>
</feature>
<organism evidence="3 4">
    <name type="scientific">Streptomyces monticola</name>
    <dbReference type="NCBI Taxonomy" id="2666263"/>
    <lineage>
        <taxon>Bacteria</taxon>
        <taxon>Bacillati</taxon>
        <taxon>Actinomycetota</taxon>
        <taxon>Actinomycetes</taxon>
        <taxon>Kitasatosporales</taxon>
        <taxon>Streptomycetaceae</taxon>
        <taxon>Streptomyces</taxon>
    </lineage>
</organism>
<feature type="region of interest" description="Disordered" evidence="1">
    <location>
        <begin position="590"/>
        <end position="647"/>
    </location>
</feature>
<name>A0ABW2JBC7_9ACTN</name>
<protein>
    <submittedName>
        <fullName evidence="3">Uncharacterized protein</fullName>
    </submittedName>
</protein>
<reference evidence="4" key="1">
    <citation type="journal article" date="2019" name="Int. J. Syst. Evol. Microbiol.">
        <title>The Global Catalogue of Microorganisms (GCM) 10K type strain sequencing project: providing services to taxonomists for standard genome sequencing and annotation.</title>
        <authorList>
            <consortium name="The Broad Institute Genomics Platform"/>
            <consortium name="The Broad Institute Genome Sequencing Center for Infectious Disease"/>
            <person name="Wu L."/>
            <person name="Ma J."/>
        </authorList>
    </citation>
    <scope>NUCLEOTIDE SEQUENCE [LARGE SCALE GENOMIC DNA]</scope>
    <source>
        <strain evidence="4">SYNS20</strain>
    </source>
</reference>
<feature type="transmembrane region" description="Helical" evidence="2">
    <location>
        <begin position="471"/>
        <end position="490"/>
    </location>
</feature>
<sequence>MNQEHPRAGAGVVLVDLRHADAAARHGAVREAREQTQLSGSPRFLVVDDAVELVHHQLLYEQLFAYGPARVLCLAVGAPDEPWLRRPPALRPPNTGVLWIPDPCAGSRDAEDGRRAAALRPLTELLAESAVFDAVLTALGDVVHGTAVPAVRVVEHDLTEEAATRAWRQAIEGLVGQDVPPPALVADGAAVAGGDAVPAELAPLLGQSVPRSVSGRAWLLPDGPAALQHQRCDEALRDAVDGMERIRGAAGLYTPAVREVDLPARLEVLSHTLAEYRDTIAGALTDGGGDRLRPDQRSRLLKRGIELPETTEVSRAGVGPGLRHYAERLLGRKLPLRSVAARFAALADRSAPAGSAARLARLDEICPARAVAELAVPVPFMVWGAQYAEAALAFVVAAVAGLWPGVGWVSGPLTGLAGAGLVLLMLRHRPNRSYDGRIDGGGSARTGLRVLAGLLGGVAGAAVGQLVGLPLVAGIAALVLALTALAVFSVHEWTVSVDRWWAETDAQFAVGALSGLDELLAETVVHDWLFADARYHCSDGARGVAQLVRSLADTADERLIASAGANAAPQDLPAAQAVADSWSWDNWGDSAADDDWLGGHGPRGAPEPEPDLEPDAAKAATVPDEAPRAPEPGTYSDPPWLERERGDGGSRLVDTLVADLAHGVLMILGGRWAAIERDPATVPAGSLCESMDELLDEEHQRLLRDGAAAPPPFVPEPEMRPGAAELLGVSADHAGRLLGADQPDRAIALCRPEHRRLLSKDPLAERTLRFAPLAMRRGAEPDAARDGWHSPAEDVLWTPGGRHAGVLRLVPLRADTVRNVRTEEGEAP</sequence>
<comment type="caution">
    <text evidence="3">The sequence shown here is derived from an EMBL/GenBank/DDBJ whole genome shotgun (WGS) entry which is preliminary data.</text>
</comment>
<evidence type="ECO:0000256" key="2">
    <source>
        <dbReference type="SAM" id="Phobius"/>
    </source>
</evidence>
<evidence type="ECO:0000256" key="1">
    <source>
        <dbReference type="SAM" id="MobiDB-lite"/>
    </source>
</evidence>
<dbReference type="EMBL" id="JBHTCF010000001">
    <property type="protein sequence ID" value="MFC7302785.1"/>
    <property type="molecule type" value="Genomic_DNA"/>
</dbReference>
<accession>A0ABW2JBC7</accession>
<dbReference type="Proteomes" id="UP001596523">
    <property type="component" value="Unassembled WGS sequence"/>
</dbReference>
<keyword evidence="4" id="KW-1185">Reference proteome</keyword>
<keyword evidence="2" id="KW-0472">Membrane</keyword>
<proteinExistence type="predicted"/>